<dbReference type="SUPFAM" id="SSF46894">
    <property type="entry name" value="C-terminal effector domain of the bipartite response regulators"/>
    <property type="match status" value="1"/>
</dbReference>
<dbReference type="InterPro" id="IPR036388">
    <property type="entry name" value="WH-like_DNA-bd_sf"/>
</dbReference>
<organism evidence="9 10">
    <name type="scientific">Parasutterella excrementihominis YIT 11859</name>
    <dbReference type="NCBI Taxonomy" id="762966"/>
    <lineage>
        <taxon>Bacteria</taxon>
        <taxon>Pseudomonadati</taxon>
        <taxon>Pseudomonadota</taxon>
        <taxon>Betaproteobacteria</taxon>
        <taxon>Burkholderiales</taxon>
        <taxon>Sutterellaceae</taxon>
        <taxon>Parasutterella</taxon>
    </lineage>
</organism>
<keyword evidence="4" id="KW-0238">DNA-binding</keyword>
<dbReference type="InterPro" id="IPR000792">
    <property type="entry name" value="Tscrpt_reg_LuxR_C"/>
</dbReference>
<proteinExistence type="predicted"/>
<evidence type="ECO:0000256" key="4">
    <source>
        <dbReference type="ARBA" id="ARBA00023125"/>
    </source>
</evidence>
<evidence type="ECO:0000313" key="10">
    <source>
        <dbReference type="Proteomes" id="UP000005156"/>
    </source>
</evidence>
<dbReference type="HOGENOM" id="CLU_000445_90_4_4"/>
<keyword evidence="2" id="KW-0902">Two-component regulatory system</keyword>
<feature type="domain" description="HTH luxR-type" evidence="7">
    <location>
        <begin position="150"/>
        <end position="215"/>
    </location>
</feature>
<keyword evidence="5" id="KW-0804">Transcription</keyword>
<dbReference type="PROSITE" id="PS50043">
    <property type="entry name" value="HTH_LUXR_2"/>
    <property type="match status" value="1"/>
</dbReference>
<keyword evidence="10" id="KW-1185">Reference proteome</keyword>
<evidence type="ECO:0000256" key="5">
    <source>
        <dbReference type="ARBA" id="ARBA00023163"/>
    </source>
</evidence>
<name>F3QGI9_9BURK</name>
<accession>F3QGI9</accession>
<dbReference type="GO" id="GO:0000160">
    <property type="term" value="P:phosphorelay signal transduction system"/>
    <property type="evidence" value="ECO:0007669"/>
    <property type="project" value="UniProtKB-KW"/>
</dbReference>
<dbReference type="FunFam" id="3.40.50.2300:FF:000018">
    <property type="entry name" value="DNA-binding transcriptional regulator NtrC"/>
    <property type="match status" value="1"/>
</dbReference>
<dbReference type="SMART" id="SM00448">
    <property type="entry name" value="REC"/>
    <property type="match status" value="1"/>
</dbReference>
<dbReference type="PROSITE" id="PS50110">
    <property type="entry name" value="RESPONSE_REGULATORY"/>
    <property type="match status" value="1"/>
</dbReference>
<reference evidence="9 10" key="1">
    <citation type="submission" date="2011-02" db="EMBL/GenBank/DDBJ databases">
        <authorList>
            <person name="Weinstock G."/>
            <person name="Sodergren E."/>
            <person name="Clifton S."/>
            <person name="Fulton L."/>
            <person name="Fulton B."/>
            <person name="Courtney L."/>
            <person name="Fronick C."/>
            <person name="Harrison M."/>
            <person name="Strong C."/>
            <person name="Farmer C."/>
            <person name="Delahaunty K."/>
            <person name="Markovic C."/>
            <person name="Hall O."/>
            <person name="Minx P."/>
            <person name="Tomlinson C."/>
            <person name="Mitreva M."/>
            <person name="Hou S."/>
            <person name="Chen J."/>
            <person name="Wollam A."/>
            <person name="Pepin K.H."/>
            <person name="Johnson M."/>
            <person name="Bhonagiri V."/>
            <person name="Zhang X."/>
            <person name="Suruliraj S."/>
            <person name="Warren W."/>
            <person name="Chinwalla A."/>
            <person name="Mardis E.R."/>
            <person name="Wilson R.K."/>
        </authorList>
    </citation>
    <scope>NUCLEOTIDE SEQUENCE [LARGE SCALE GENOMIC DNA]</scope>
    <source>
        <strain evidence="9 10">YIT 11859</strain>
    </source>
</reference>
<sequence length="226" mass="25141">MMIQMTSKPYTQESPDTAGVVYIVEDDEAVRDSLKWLLEASSYRVELFESGEMFLAKFDPNAIAVLVLDVRMPGMSGLEVQEHLIARKCDIPIIFISGHGDVSMAVSTLKKGAVDFIEKPFDQAALRSLIERMLQEARQRKAKAEQRSLNDALLSKLTPREQHVLERIVSGRLNKQIAADLGISIKTVEAHRASIMDKTNSGTVADLMRVVMNANRPPVKDSGSMR</sequence>
<keyword evidence="3" id="KW-0805">Transcription regulation</keyword>
<dbReference type="PANTHER" id="PTHR44688:SF16">
    <property type="entry name" value="DNA-BINDING TRANSCRIPTIONAL ACTIVATOR DEVR_DOSR"/>
    <property type="match status" value="1"/>
</dbReference>
<dbReference type="SUPFAM" id="SSF52172">
    <property type="entry name" value="CheY-like"/>
    <property type="match status" value="1"/>
</dbReference>
<evidence type="ECO:0000313" key="9">
    <source>
        <dbReference type="EMBL" id="EGG57936.1"/>
    </source>
</evidence>
<feature type="modified residue" description="4-aspartylphosphate" evidence="6">
    <location>
        <position position="69"/>
    </location>
</feature>
<dbReference type="PANTHER" id="PTHR44688">
    <property type="entry name" value="DNA-BINDING TRANSCRIPTIONAL ACTIVATOR DEVR_DOSR"/>
    <property type="match status" value="1"/>
</dbReference>
<dbReference type="PROSITE" id="PS00622">
    <property type="entry name" value="HTH_LUXR_1"/>
    <property type="match status" value="1"/>
</dbReference>
<keyword evidence="1 6" id="KW-0597">Phosphoprotein</keyword>
<dbReference type="Proteomes" id="UP000005156">
    <property type="component" value="Unassembled WGS sequence"/>
</dbReference>
<evidence type="ECO:0000256" key="6">
    <source>
        <dbReference type="PROSITE-ProRule" id="PRU00169"/>
    </source>
</evidence>
<dbReference type="Pfam" id="PF00196">
    <property type="entry name" value="GerE"/>
    <property type="match status" value="1"/>
</dbReference>
<dbReference type="PRINTS" id="PR00038">
    <property type="entry name" value="HTHLUXR"/>
</dbReference>
<evidence type="ECO:0000256" key="1">
    <source>
        <dbReference type="ARBA" id="ARBA00022553"/>
    </source>
</evidence>
<dbReference type="EMBL" id="AFBP01000002">
    <property type="protein sequence ID" value="EGG57936.1"/>
    <property type="molecule type" value="Genomic_DNA"/>
</dbReference>
<evidence type="ECO:0000259" key="8">
    <source>
        <dbReference type="PROSITE" id="PS50110"/>
    </source>
</evidence>
<dbReference type="InterPro" id="IPR016032">
    <property type="entry name" value="Sig_transdc_resp-reg_C-effctor"/>
</dbReference>
<dbReference type="InterPro" id="IPR011006">
    <property type="entry name" value="CheY-like_superfamily"/>
</dbReference>
<feature type="domain" description="Response regulatory" evidence="8">
    <location>
        <begin position="20"/>
        <end position="134"/>
    </location>
</feature>
<evidence type="ECO:0000256" key="2">
    <source>
        <dbReference type="ARBA" id="ARBA00023012"/>
    </source>
</evidence>
<gene>
    <name evidence="9" type="ORF">HMPREF9439_00028</name>
</gene>
<dbReference type="InterPro" id="IPR001789">
    <property type="entry name" value="Sig_transdc_resp-reg_receiver"/>
</dbReference>
<dbReference type="Pfam" id="PF00072">
    <property type="entry name" value="Response_reg"/>
    <property type="match status" value="1"/>
</dbReference>
<evidence type="ECO:0000259" key="7">
    <source>
        <dbReference type="PROSITE" id="PS50043"/>
    </source>
</evidence>
<dbReference type="GO" id="GO:0006355">
    <property type="term" value="P:regulation of DNA-templated transcription"/>
    <property type="evidence" value="ECO:0007669"/>
    <property type="project" value="InterPro"/>
</dbReference>
<dbReference type="CDD" id="cd06170">
    <property type="entry name" value="LuxR_C_like"/>
    <property type="match status" value="1"/>
</dbReference>
<dbReference type="GO" id="GO:0003677">
    <property type="term" value="F:DNA binding"/>
    <property type="evidence" value="ECO:0007669"/>
    <property type="project" value="UniProtKB-KW"/>
</dbReference>
<dbReference type="CDD" id="cd17537">
    <property type="entry name" value="REC_FixJ"/>
    <property type="match status" value="1"/>
</dbReference>
<dbReference type="eggNOG" id="COG4566">
    <property type="taxonomic scope" value="Bacteria"/>
</dbReference>
<evidence type="ECO:0000256" key="3">
    <source>
        <dbReference type="ARBA" id="ARBA00023015"/>
    </source>
</evidence>
<dbReference type="Gene3D" id="1.10.10.10">
    <property type="entry name" value="Winged helix-like DNA-binding domain superfamily/Winged helix DNA-binding domain"/>
    <property type="match status" value="1"/>
</dbReference>
<dbReference type="SMART" id="SM00421">
    <property type="entry name" value="HTH_LUXR"/>
    <property type="match status" value="1"/>
</dbReference>
<dbReference type="AlphaFoldDB" id="F3QGI9"/>
<dbReference type="Gene3D" id="3.40.50.2300">
    <property type="match status" value="1"/>
</dbReference>
<comment type="caution">
    <text evidence="9">The sequence shown here is derived from an EMBL/GenBank/DDBJ whole genome shotgun (WGS) entry which is preliminary data.</text>
</comment>
<protein>
    <submittedName>
        <fullName evidence="9">Transcriptional regulatory protein FixJ</fullName>
    </submittedName>
</protein>